<reference evidence="2 3" key="1">
    <citation type="submission" date="2018-03" db="EMBL/GenBank/DDBJ databases">
        <authorList>
            <person name="Keele B.F."/>
        </authorList>
    </citation>
    <scope>NUCLEOTIDE SEQUENCE [LARGE SCALE GENOMIC DNA]</scope>
    <source>
        <strain evidence="2 3">YL28-9</strain>
    </source>
</reference>
<evidence type="ECO:0008006" key="4">
    <source>
        <dbReference type="Google" id="ProtNLM"/>
    </source>
</evidence>
<protein>
    <recommendedName>
        <fullName evidence="4">WD40 repeat domain-containing protein</fullName>
    </recommendedName>
</protein>
<proteinExistence type="predicted"/>
<dbReference type="OrthoDB" id="1007317at2"/>
<feature type="signal peptide" evidence="1">
    <location>
        <begin position="1"/>
        <end position="20"/>
    </location>
</feature>
<dbReference type="InterPro" id="IPR011047">
    <property type="entry name" value="Quinoprotein_ADH-like_sf"/>
</dbReference>
<dbReference type="Pfam" id="PF20138">
    <property type="entry name" value="DUF6528"/>
    <property type="match status" value="1"/>
</dbReference>
<dbReference type="RefSeq" id="WP_107217726.1">
    <property type="nucleotide sequence ID" value="NZ_KZ686274.1"/>
</dbReference>
<dbReference type="Proteomes" id="UP000240912">
    <property type="component" value="Unassembled WGS sequence"/>
</dbReference>
<dbReference type="EMBL" id="PYLS01000010">
    <property type="protein sequence ID" value="PST81584.1"/>
    <property type="molecule type" value="Genomic_DNA"/>
</dbReference>
<dbReference type="PROSITE" id="PS51257">
    <property type="entry name" value="PROKAR_LIPOPROTEIN"/>
    <property type="match status" value="1"/>
</dbReference>
<organism evidence="2 3">
    <name type="scientific">Pedobacter yulinensis</name>
    <dbReference type="NCBI Taxonomy" id="2126353"/>
    <lineage>
        <taxon>Bacteria</taxon>
        <taxon>Pseudomonadati</taxon>
        <taxon>Bacteroidota</taxon>
        <taxon>Sphingobacteriia</taxon>
        <taxon>Sphingobacteriales</taxon>
        <taxon>Sphingobacteriaceae</taxon>
        <taxon>Pedobacter</taxon>
    </lineage>
</organism>
<sequence length="309" mass="34774">MFKNCLYLILLVSACTPALKASAQAKFFYAVEQGQSRVIRAEAGKTKVDWEWRVDQYVPDSARKWFSNLSEVKPVYQQQYLLITASGGGVALVRLADKKVVFMVYAGGNTHSAELLPDGNIVAASSTGGYLTLIRTDTAVAAAAVRTSRIKMPDAHNVVWDRKRQLLWATGGQVLYGLSYNMNCDAPELTIKEQIELPDGGSHDLFPVFGQDRLWLSTHDHTWLVDMVGKKLTEVSKLDRIKSLSSGPERYPLMMLRAIDTNRKWYNNQLIDAKSNVIFDLEGLKIYKARWDLPNAFSYPDTHTFKTCK</sequence>
<accession>A0A2T3HGL3</accession>
<evidence type="ECO:0000313" key="2">
    <source>
        <dbReference type="EMBL" id="PST81584.1"/>
    </source>
</evidence>
<keyword evidence="1" id="KW-0732">Signal</keyword>
<gene>
    <name evidence="2" type="ORF">C7T94_19135</name>
</gene>
<feature type="chain" id="PRO_5015517295" description="WD40 repeat domain-containing protein" evidence="1">
    <location>
        <begin position="21"/>
        <end position="309"/>
    </location>
</feature>
<dbReference type="SUPFAM" id="SSF50998">
    <property type="entry name" value="Quinoprotein alcohol dehydrogenase-like"/>
    <property type="match status" value="1"/>
</dbReference>
<evidence type="ECO:0000256" key="1">
    <source>
        <dbReference type="SAM" id="SignalP"/>
    </source>
</evidence>
<name>A0A2T3HGL3_9SPHI</name>
<comment type="caution">
    <text evidence="2">The sequence shown here is derived from an EMBL/GenBank/DDBJ whole genome shotgun (WGS) entry which is preliminary data.</text>
</comment>
<keyword evidence="3" id="KW-1185">Reference proteome</keyword>
<dbReference type="InterPro" id="IPR045383">
    <property type="entry name" value="DUF6528"/>
</dbReference>
<dbReference type="AlphaFoldDB" id="A0A2T3HGL3"/>
<evidence type="ECO:0000313" key="3">
    <source>
        <dbReference type="Proteomes" id="UP000240912"/>
    </source>
</evidence>